<accession>A0A7E4W823</accession>
<dbReference type="Gene3D" id="1.25.40.20">
    <property type="entry name" value="Ankyrin repeat-containing domain"/>
    <property type="match status" value="1"/>
</dbReference>
<feature type="region of interest" description="Disordered" evidence="4">
    <location>
        <begin position="46"/>
        <end position="70"/>
    </location>
</feature>
<feature type="repeat" description="ANK" evidence="3">
    <location>
        <begin position="105"/>
        <end position="137"/>
    </location>
</feature>
<organism evidence="5 6">
    <name type="scientific">Panagrellus redivivus</name>
    <name type="common">Microworm</name>
    <dbReference type="NCBI Taxonomy" id="6233"/>
    <lineage>
        <taxon>Eukaryota</taxon>
        <taxon>Metazoa</taxon>
        <taxon>Ecdysozoa</taxon>
        <taxon>Nematoda</taxon>
        <taxon>Chromadorea</taxon>
        <taxon>Rhabditida</taxon>
        <taxon>Tylenchina</taxon>
        <taxon>Panagrolaimomorpha</taxon>
        <taxon>Panagrolaimoidea</taxon>
        <taxon>Panagrolaimidae</taxon>
        <taxon>Panagrellus</taxon>
    </lineage>
</organism>
<dbReference type="PROSITE" id="PS50088">
    <property type="entry name" value="ANK_REPEAT"/>
    <property type="match status" value="2"/>
</dbReference>
<reference evidence="6" key="2">
    <citation type="submission" date="2020-10" db="UniProtKB">
        <authorList>
            <consortium name="WormBaseParasite"/>
        </authorList>
    </citation>
    <scope>IDENTIFICATION</scope>
</reference>
<dbReference type="WBParaSite" id="Pan_g8741.t1">
    <property type="protein sequence ID" value="Pan_g8741.t1"/>
    <property type="gene ID" value="Pan_g8741"/>
</dbReference>
<protein>
    <submittedName>
        <fullName evidence="6">ANK_REP_REGION domain-containing protein</fullName>
    </submittedName>
</protein>
<evidence type="ECO:0000313" key="6">
    <source>
        <dbReference type="WBParaSite" id="Pan_g8741.t1"/>
    </source>
</evidence>
<dbReference type="PANTHER" id="PTHR24198:SF165">
    <property type="entry name" value="ANKYRIN REPEAT-CONTAINING PROTEIN-RELATED"/>
    <property type="match status" value="1"/>
</dbReference>
<dbReference type="InterPro" id="IPR002110">
    <property type="entry name" value="Ankyrin_rpt"/>
</dbReference>
<sequence>MGRIAERPLVPRTAKKVTRVVMPLDEVSDSEASSIVHMPRRIFVDNSTHMKDSGSSPDTISSGSPESSAASSSECCSCAFRAVKGGHLSCLKKVPKENLVQVDVENRTMLHVAVKYGHLDVIDYLLREAPHLIDVESNTKDTPVLVAATAGKPEVLERLLTGPMKLCQLRAMHRDINGTSCLMAAVARHDNETALWLLRRFGRQLAILPNNYEMIPIHVAAANGNIEFLRIVTKYDPTMINRRDKYGCSPCTYAAQSGSLNCLRFMIEKGRADMSTLTNKGQSLLHVSALSGRLLIVRWLLYRTGSDAILYPTYDKANAVHCAAFGGSVDVAKLLLGLWPKKRRRAILTSVDARGNTPLHLAAINNQYDMVKYLIEVGSNPKLLNSAGQSAEQIATRRGYLDVADVLSNFPSDKKLKKDKKFSQSCTDLVASSEGVYNNHTVYNSHDNSIPGHGRTDTFDSSSGFLSGGEDFNTNSKGAATSVLHKKAEIATQTEPDLFSAKDHVCFELISVVQTPSTVPSYNTDEWRGEALAAVEEIDKVLDALGS</sequence>
<dbReference type="SUPFAM" id="SSF48403">
    <property type="entry name" value="Ankyrin repeat"/>
    <property type="match status" value="1"/>
</dbReference>
<dbReference type="PROSITE" id="PS50297">
    <property type="entry name" value="ANK_REP_REGION"/>
    <property type="match status" value="2"/>
</dbReference>
<name>A0A7E4W823_PANRE</name>
<evidence type="ECO:0000256" key="1">
    <source>
        <dbReference type="ARBA" id="ARBA00022737"/>
    </source>
</evidence>
<proteinExistence type="predicted"/>
<keyword evidence="5" id="KW-1185">Reference proteome</keyword>
<dbReference type="Pfam" id="PF12796">
    <property type="entry name" value="Ank_2"/>
    <property type="match status" value="3"/>
</dbReference>
<evidence type="ECO:0000313" key="5">
    <source>
        <dbReference type="Proteomes" id="UP000492821"/>
    </source>
</evidence>
<dbReference type="AlphaFoldDB" id="A0A7E4W823"/>
<evidence type="ECO:0000256" key="3">
    <source>
        <dbReference type="PROSITE-ProRule" id="PRU00023"/>
    </source>
</evidence>
<evidence type="ECO:0000256" key="2">
    <source>
        <dbReference type="ARBA" id="ARBA00023043"/>
    </source>
</evidence>
<dbReference type="PANTHER" id="PTHR24198">
    <property type="entry name" value="ANKYRIN REPEAT AND PROTEIN KINASE DOMAIN-CONTAINING PROTEIN"/>
    <property type="match status" value="1"/>
</dbReference>
<evidence type="ECO:0000256" key="4">
    <source>
        <dbReference type="SAM" id="MobiDB-lite"/>
    </source>
</evidence>
<dbReference type="InterPro" id="IPR036770">
    <property type="entry name" value="Ankyrin_rpt-contain_sf"/>
</dbReference>
<feature type="compositionally biased region" description="Low complexity" evidence="4">
    <location>
        <begin position="53"/>
        <end position="70"/>
    </location>
</feature>
<reference evidence="5" key="1">
    <citation type="journal article" date="2013" name="Genetics">
        <title>The draft genome and transcriptome of Panagrellus redivivus are shaped by the harsh demands of a free-living lifestyle.</title>
        <authorList>
            <person name="Srinivasan J."/>
            <person name="Dillman A.R."/>
            <person name="Macchietto M.G."/>
            <person name="Heikkinen L."/>
            <person name="Lakso M."/>
            <person name="Fracchia K.M."/>
            <person name="Antoshechkin I."/>
            <person name="Mortazavi A."/>
            <person name="Wong G."/>
            <person name="Sternberg P.W."/>
        </authorList>
    </citation>
    <scope>NUCLEOTIDE SEQUENCE [LARGE SCALE GENOMIC DNA]</scope>
    <source>
        <strain evidence="5">MT8872</strain>
    </source>
</reference>
<keyword evidence="2 3" id="KW-0040">ANK repeat</keyword>
<dbReference type="SMART" id="SM00248">
    <property type="entry name" value="ANK"/>
    <property type="match status" value="9"/>
</dbReference>
<dbReference type="Proteomes" id="UP000492821">
    <property type="component" value="Unassembled WGS sequence"/>
</dbReference>
<keyword evidence="1" id="KW-0677">Repeat</keyword>
<feature type="repeat" description="ANK" evidence="3">
    <location>
        <begin position="354"/>
        <end position="386"/>
    </location>
</feature>